<reference evidence="1 2" key="1">
    <citation type="submission" date="2018-04" db="EMBL/GenBank/DDBJ databases">
        <title>The genome of golden apple snail Pomacea canaliculata provides insight into stress tolerance and invasive adaptation.</title>
        <authorList>
            <person name="Liu C."/>
            <person name="Liu B."/>
            <person name="Ren Y."/>
            <person name="Zhang Y."/>
            <person name="Wang H."/>
            <person name="Li S."/>
            <person name="Jiang F."/>
            <person name="Yin L."/>
            <person name="Zhang G."/>
            <person name="Qian W."/>
            <person name="Fan W."/>
        </authorList>
    </citation>
    <scope>NUCLEOTIDE SEQUENCE [LARGE SCALE GENOMIC DNA]</scope>
    <source>
        <strain evidence="1">SZHN2017</strain>
        <tissue evidence="1">Muscle</tissue>
    </source>
</reference>
<dbReference type="AlphaFoldDB" id="A0A2T7NBV2"/>
<keyword evidence="2" id="KW-1185">Reference proteome</keyword>
<organism evidence="1 2">
    <name type="scientific">Pomacea canaliculata</name>
    <name type="common">Golden apple snail</name>
    <dbReference type="NCBI Taxonomy" id="400727"/>
    <lineage>
        <taxon>Eukaryota</taxon>
        <taxon>Metazoa</taxon>
        <taxon>Spiralia</taxon>
        <taxon>Lophotrochozoa</taxon>
        <taxon>Mollusca</taxon>
        <taxon>Gastropoda</taxon>
        <taxon>Caenogastropoda</taxon>
        <taxon>Architaenioglossa</taxon>
        <taxon>Ampullarioidea</taxon>
        <taxon>Ampullariidae</taxon>
        <taxon>Pomacea</taxon>
    </lineage>
</organism>
<proteinExistence type="predicted"/>
<accession>A0A2T7NBV2</accession>
<comment type="caution">
    <text evidence="1">The sequence shown here is derived from an EMBL/GenBank/DDBJ whole genome shotgun (WGS) entry which is preliminary data.</text>
</comment>
<sequence>MAPGGAAAATIVFRPGSQLDTNRPELNWQQTHARLWQLTSPPTYNHKQKAATNSLVDRCYKDHSTRVQDVG</sequence>
<protein>
    <submittedName>
        <fullName evidence="1">Uncharacterized protein</fullName>
    </submittedName>
</protein>
<evidence type="ECO:0000313" key="1">
    <source>
        <dbReference type="EMBL" id="PVD18641.1"/>
    </source>
</evidence>
<dbReference type="Proteomes" id="UP000245119">
    <property type="component" value="Linkage Group LG14"/>
</dbReference>
<gene>
    <name evidence="1" type="ORF">C0Q70_21191</name>
</gene>
<dbReference type="EMBL" id="PZQS01000014">
    <property type="protein sequence ID" value="PVD18641.1"/>
    <property type="molecule type" value="Genomic_DNA"/>
</dbReference>
<name>A0A2T7NBV2_POMCA</name>
<evidence type="ECO:0000313" key="2">
    <source>
        <dbReference type="Proteomes" id="UP000245119"/>
    </source>
</evidence>